<keyword evidence="2" id="KW-0732">Signal</keyword>
<feature type="region of interest" description="Disordered" evidence="1">
    <location>
        <begin position="191"/>
        <end position="215"/>
    </location>
</feature>
<dbReference type="AlphaFoldDB" id="W7TYV0"/>
<feature type="region of interest" description="Disordered" evidence="1">
    <location>
        <begin position="23"/>
        <end position="77"/>
    </location>
</feature>
<evidence type="ECO:0000313" key="4">
    <source>
        <dbReference type="Proteomes" id="UP000019335"/>
    </source>
</evidence>
<sequence length="818" mass="87528">MARFLNLNLLVFVLLFLSGAAAQEGKTGESTEKNQKDAPVEAKLIETSAPTSSETTAPKPEHTSQPSTTENAKDALKEESEDIILPQEEYDTPDNALGKTTFDGSLEEAVFTTDADTGAGEQKEIDGDTIVQEGMEPPSNALGQTAFGGSLEEAVFTTDVPEKDMMKDVATSLDNPLGGPLDEELEAAAASEVDDEMETEADVPEKEVEEKEVQKIEADGTDDDTIVKVTEVEAVTDVTEDAAAPAVPEEDILGDAMKAIADSADDASVTLYIASFECDLEHVIVSESDNTVTCSVAAEASHGVSTITAAFYNVPMTKRILMHFGEEDLISGSVRSGVWQLELTIPKAADQGVWSLGFDDQGAFYGLEVTDKKGNTVNYAKQAAMDSIIPLQTSLTVESYAGNTVAYPQANVQTSSGVLIYGAACVDATATVTEEAKTIICEALVIPDEAGIGSSTIYMVGPTKKTVLPIVFDEDSEALLVPATNVTRTMFLLTSTLTVPTWAEPGTYSVPVSGAYQPRTLSGAATVRLINPLTLSAKPALTVVSVSDRSAPILSNFYCNNGRQVQLSDYDPLPVNCLLRATDDLSGVSYASLHFVSPSKTDAVEFAFVPSSPGLGPFPPASVKQVAENVASNFPPDTEPGAWTLARAVTTDNAGNYKEYTATELDNANVQTFFLVQSSTKTFSIAPKPGTAINPDPAPGQATTGRGGEVGEEDENIDGRLKAVLWWNEPEKQSLECVQVTIAGVDGATRRRKRKTRDRQRIGTSTGRDVVTLRGIRQRGGRTWWERVSRHGIEAAKGILQWRSPARFLCHITYLLFD</sequence>
<feature type="compositionally biased region" description="Basic and acidic residues" evidence="1">
    <location>
        <begin position="203"/>
        <end position="215"/>
    </location>
</feature>
<feature type="compositionally biased region" description="Low complexity" evidence="1">
    <location>
        <begin position="46"/>
        <end position="58"/>
    </location>
</feature>
<organism evidence="3 4">
    <name type="scientific">Nannochloropsis gaditana</name>
    <dbReference type="NCBI Taxonomy" id="72520"/>
    <lineage>
        <taxon>Eukaryota</taxon>
        <taxon>Sar</taxon>
        <taxon>Stramenopiles</taxon>
        <taxon>Ochrophyta</taxon>
        <taxon>Eustigmatophyceae</taxon>
        <taxon>Eustigmatales</taxon>
        <taxon>Monodopsidaceae</taxon>
        <taxon>Nannochloropsis</taxon>
    </lineage>
</organism>
<evidence type="ECO:0000313" key="3">
    <source>
        <dbReference type="EMBL" id="EWM28658.1"/>
    </source>
</evidence>
<dbReference type="OrthoDB" id="10316775at2759"/>
<proteinExistence type="predicted"/>
<feature type="signal peptide" evidence="2">
    <location>
        <begin position="1"/>
        <end position="22"/>
    </location>
</feature>
<protein>
    <submittedName>
        <fullName evidence="3">Uncharacterized protein</fullName>
    </submittedName>
</protein>
<evidence type="ECO:0000256" key="2">
    <source>
        <dbReference type="SAM" id="SignalP"/>
    </source>
</evidence>
<gene>
    <name evidence="3" type="ORF">Naga_100177g12</name>
</gene>
<comment type="caution">
    <text evidence="3">The sequence shown here is derived from an EMBL/GenBank/DDBJ whole genome shotgun (WGS) entry which is preliminary data.</text>
</comment>
<evidence type="ECO:0000256" key="1">
    <source>
        <dbReference type="SAM" id="MobiDB-lite"/>
    </source>
</evidence>
<feature type="region of interest" description="Disordered" evidence="1">
    <location>
        <begin position="686"/>
        <end position="713"/>
    </location>
</feature>
<name>W7TYV0_9STRA</name>
<feature type="compositionally biased region" description="Basic and acidic residues" evidence="1">
    <location>
        <begin position="26"/>
        <end position="44"/>
    </location>
</feature>
<dbReference type="Proteomes" id="UP000019335">
    <property type="component" value="Chromosome 4"/>
</dbReference>
<feature type="compositionally biased region" description="Acidic residues" evidence="1">
    <location>
        <begin position="191"/>
        <end position="202"/>
    </location>
</feature>
<dbReference type="EMBL" id="AZIL01000276">
    <property type="protein sequence ID" value="EWM28658.1"/>
    <property type="molecule type" value="Genomic_DNA"/>
</dbReference>
<accession>W7TYV0</accession>
<keyword evidence="4" id="KW-1185">Reference proteome</keyword>
<feature type="chain" id="PRO_5004901296" evidence="2">
    <location>
        <begin position="23"/>
        <end position="818"/>
    </location>
</feature>
<reference evidence="3 4" key="1">
    <citation type="journal article" date="2014" name="Mol. Plant">
        <title>Chromosome Scale Genome Assembly and Transcriptome Profiling of Nannochloropsis gaditana in Nitrogen Depletion.</title>
        <authorList>
            <person name="Corteggiani Carpinelli E."/>
            <person name="Telatin A."/>
            <person name="Vitulo N."/>
            <person name="Forcato C."/>
            <person name="D'Angelo M."/>
            <person name="Schiavon R."/>
            <person name="Vezzi A."/>
            <person name="Giacometti G.M."/>
            <person name="Morosinotto T."/>
            <person name="Valle G."/>
        </authorList>
    </citation>
    <scope>NUCLEOTIDE SEQUENCE [LARGE SCALE GENOMIC DNA]</scope>
    <source>
        <strain evidence="3 4">B-31</strain>
    </source>
</reference>